<reference evidence="10" key="1">
    <citation type="submission" date="2012-12" db="EMBL/GenBank/DDBJ databases">
        <authorList>
            <person name="Hellsten U."/>
            <person name="Grimwood J."/>
            <person name="Chapman J.A."/>
            <person name="Shapiro H."/>
            <person name="Aerts A."/>
            <person name="Otillar R.P."/>
            <person name="Terry A.Y."/>
            <person name="Boore J.L."/>
            <person name="Simakov O."/>
            <person name="Marletaz F."/>
            <person name="Cho S.-J."/>
            <person name="Edsinger-Gonzales E."/>
            <person name="Havlak P."/>
            <person name="Kuo D.-H."/>
            <person name="Larsson T."/>
            <person name="Lv J."/>
            <person name="Arendt D."/>
            <person name="Savage R."/>
            <person name="Osoegawa K."/>
            <person name="de Jong P."/>
            <person name="Lindberg D.R."/>
            <person name="Seaver E.C."/>
            <person name="Weisblat D.A."/>
            <person name="Putnam N.H."/>
            <person name="Grigoriev I.V."/>
            <person name="Rokhsar D.S."/>
        </authorList>
    </citation>
    <scope>NUCLEOTIDE SEQUENCE</scope>
    <source>
        <strain evidence="10">I ESC-2004</strain>
    </source>
</reference>
<accession>R7URE3</accession>
<evidence type="ECO:0000256" key="1">
    <source>
        <dbReference type="ARBA" id="ARBA00004123"/>
    </source>
</evidence>
<dbReference type="GO" id="GO:0045165">
    <property type="term" value="P:cell fate commitment"/>
    <property type="evidence" value="ECO:0007669"/>
    <property type="project" value="TreeGrafter"/>
</dbReference>
<dbReference type="Pfam" id="PF00320">
    <property type="entry name" value="GATA"/>
    <property type="match status" value="2"/>
</dbReference>
<dbReference type="GO" id="GO:0008270">
    <property type="term" value="F:zinc ion binding"/>
    <property type="evidence" value="ECO:0007669"/>
    <property type="project" value="UniProtKB-KW"/>
</dbReference>
<name>R7URE3_CAPTE</name>
<evidence type="ECO:0000313" key="8">
    <source>
        <dbReference type="EMBL" id="ELU05981.1"/>
    </source>
</evidence>
<gene>
    <name evidence="8" type="ORF">CAPTEDRAFT_130016</name>
</gene>
<dbReference type="GO" id="GO:0000981">
    <property type="term" value="F:DNA-binding transcription factor activity, RNA polymerase II-specific"/>
    <property type="evidence" value="ECO:0007669"/>
    <property type="project" value="TreeGrafter"/>
</dbReference>
<dbReference type="PROSITE" id="PS00344">
    <property type="entry name" value="GATA_ZN_FINGER_1"/>
    <property type="match status" value="1"/>
</dbReference>
<keyword evidence="10" id="KW-1185">Reference proteome</keyword>
<dbReference type="EMBL" id="KB301027">
    <property type="protein sequence ID" value="ELU05981.1"/>
    <property type="molecule type" value="Genomic_DNA"/>
</dbReference>
<evidence type="ECO:0000256" key="2">
    <source>
        <dbReference type="ARBA" id="ARBA00022723"/>
    </source>
</evidence>
<feature type="non-terminal residue" evidence="8">
    <location>
        <position position="1"/>
    </location>
</feature>
<evidence type="ECO:0000256" key="6">
    <source>
        <dbReference type="PROSITE-ProRule" id="PRU00094"/>
    </source>
</evidence>
<comment type="subcellular location">
    <subcellularLocation>
        <location evidence="1">Nucleus</location>
    </subcellularLocation>
</comment>
<dbReference type="EnsemblMetazoa" id="CapteT130016">
    <property type="protein sequence ID" value="CapteP130016"/>
    <property type="gene ID" value="CapteG130016"/>
</dbReference>
<feature type="domain" description="GATA-type" evidence="7">
    <location>
        <begin position="35"/>
        <end position="74"/>
    </location>
</feature>
<evidence type="ECO:0000259" key="7">
    <source>
        <dbReference type="PROSITE" id="PS50114"/>
    </source>
</evidence>
<dbReference type="InterPro" id="IPR000679">
    <property type="entry name" value="Znf_GATA"/>
</dbReference>
<evidence type="ECO:0000313" key="10">
    <source>
        <dbReference type="Proteomes" id="UP000014760"/>
    </source>
</evidence>
<keyword evidence="5" id="KW-0539">Nucleus</keyword>
<dbReference type="GO" id="GO:0045944">
    <property type="term" value="P:positive regulation of transcription by RNA polymerase II"/>
    <property type="evidence" value="ECO:0007669"/>
    <property type="project" value="TreeGrafter"/>
</dbReference>
<dbReference type="GO" id="GO:0005634">
    <property type="term" value="C:nucleus"/>
    <property type="evidence" value="ECO:0007669"/>
    <property type="project" value="UniProtKB-SubCell"/>
</dbReference>
<keyword evidence="2" id="KW-0479">Metal-binding</keyword>
<feature type="domain" description="GATA-type" evidence="7">
    <location>
        <begin position="1"/>
        <end position="28"/>
    </location>
</feature>
<reference evidence="8 10" key="2">
    <citation type="journal article" date="2013" name="Nature">
        <title>Insights into bilaterian evolution from three spiralian genomes.</title>
        <authorList>
            <person name="Simakov O."/>
            <person name="Marletaz F."/>
            <person name="Cho S.J."/>
            <person name="Edsinger-Gonzales E."/>
            <person name="Havlak P."/>
            <person name="Hellsten U."/>
            <person name="Kuo D.H."/>
            <person name="Larsson T."/>
            <person name="Lv J."/>
            <person name="Arendt D."/>
            <person name="Savage R."/>
            <person name="Osoegawa K."/>
            <person name="de Jong P."/>
            <person name="Grimwood J."/>
            <person name="Chapman J.A."/>
            <person name="Shapiro H."/>
            <person name="Aerts A."/>
            <person name="Otillar R.P."/>
            <person name="Terry A.Y."/>
            <person name="Boore J.L."/>
            <person name="Grigoriev I.V."/>
            <person name="Lindberg D.R."/>
            <person name="Seaver E.C."/>
            <person name="Weisblat D.A."/>
            <person name="Putnam N.H."/>
            <person name="Rokhsar D.S."/>
        </authorList>
    </citation>
    <scope>NUCLEOTIDE SEQUENCE</scope>
    <source>
        <strain evidence="8 10">I ESC-2004</strain>
    </source>
</reference>
<dbReference type="OrthoDB" id="515401at2759"/>
<proteinExistence type="predicted"/>
<dbReference type="SMART" id="SM00401">
    <property type="entry name" value="ZnF_GATA"/>
    <property type="match status" value="2"/>
</dbReference>
<dbReference type="EMBL" id="AMQN01007613">
    <property type="status" value="NOT_ANNOTATED_CDS"/>
    <property type="molecule type" value="Genomic_DNA"/>
</dbReference>
<dbReference type="SUPFAM" id="SSF57716">
    <property type="entry name" value="Glucocorticoid receptor-like (DNA-binding domain)"/>
    <property type="match status" value="2"/>
</dbReference>
<dbReference type="Gene3D" id="3.30.50.10">
    <property type="entry name" value="Erythroid Transcription Factor GATA-1, subunit A"/>
    <property type="match status" value="2"/>
</dbReference>
<dbReference type="HOGENOM" id="CLU_131287_1_0_1"/>
<dbReference type="STRING" id="283909.R7URE3"/>
<dbReference type="AlphaFoldDB" id="R7URE3"/>
<dbReference type="InterPro" id="IPR039355">
    <property type="entry name" value="Transcription_factor_GATA"/>
</dbReference>
<reference evidence="9" key="3">
    <citation type="submission" date="2015-06" db="UniProtKB">
        <authorList>
            <consortium name="EnsemblMetazoa"/>
        </authorList>
    </citation>
    <scope>IDENTIFICATION</scope>
</reference>
<dbReference type="PANTHER" id="PTHR10071">
    <property type="entry name" value="TRANSCRIPTION FACTOR GATA FAMILY MEMBER"/>
    <property type="match status" value="1"/>
</dbReference>
<dbReference type="PROSITE" id="PS50114">
    <property type="entry name" value="GATA_ZN_FINGER_2"/>
    <property type="match status" value="2"/>
</dbReference>
<keyword evidence="3 6" id="KW-0863">Zinc-finger</keyword>
<organism evidence="8">
    <name type="scientific">Capitella teleta</name>
    <name type="common">Polychaete worm</name>
    <dbReference type="NCBI Taxonomy" id="283909"/>
    <lineage>
        <taxon>Eukaryota</taxon>
        <taxon>Metazoa</taxon>
        <taxon>Spiralia</taxon>
        <taxon>Lophotrochozoa</taxon>
        <taxon>Annelida</taxon>
        <taxon>Polychaeta</taxon>
        <taxon>Sedentaria</taxon>
        <taxon>Scolecida</taxon>
        <taxon>Capitellidae</taxon>
        <taxon>Capitella</taxon>
    </lineage>
</organism>
<dbReference type="PANTHER" id="PTHR10071:SF281">
    <property type="entry name" value="BOX A-BINDING FACTOR-RELATED"/>
    <property type="match status" value="1"/>
</dbReference>
<dbReference type="GO" id="GO:0000122">
    <property type="term" value="P:negative regulation of transcription by RNA polymerase II"/>
    <property type="evidence" value="ECO:0007669"/>
    <property type="project" value="TreeGrafter"/>
</dbReference>
<dbReference type="GO" id="GO:0000978">
    <property type="term" value="F:RNA polymerase II cis-regulatory region sequence-specific DNA binding"/>
    <property type="evidence" value="ECO:0007669"/>
    <property type="project" value="TreeGrafter"/>
</dbReference>
<dbReference type="PRINTS" id="PR00619">
    <property type="entry name" value="GATAZNFINGER"/>
</dbReference>
<sequence length="79" mass="9045">TTTWRRNLTGEPLCNACGCYLKLHKRWRNTASSSSRETHNCANCGTQQTTMWRRNTDGEPVCNACGLYFKLHKVRCLPP</sequence>
<evidence type="ECO:0000313" key="9">
    <source>
        <dbReference type="EnsemblMetazoa" id="CapteP130016"/>
    </source>
</evidence>
<dbReference type="InterPro" id="IPR013088">
    <property type="entry name" value="Znf_NHR/GATA"/>
</dbReference>
<protein>
    <recommendedName>
        <fullName evidence="7">GATA-type domain-containing protein</fullName>
    </recommendedName>
</protein>
<keyword evidence="4" id="KW-0862">Zinc</keyword>
<evidence type="ECO:0000256" key="4">
    <source>
        <dbReference type="ARBA" id="ARBA00022833"/>
    </source>
</evidence>
<evidence type="ECO:0000256" key="3">
    <source>
        <dbReference type="ARBA" id="ARBA00022771"/>
    </source>
</evidence>
<dbReference type="CDD" id="cd00202">
    <property type="entry name" value="ZnF_GATA"/>
    <property type="match status" value="1"/>
</dbReference>
<dbReference type="Proteomes" id="UP000014760">
    <property type="component" value="Unassembled WGS sequence"/>
</dbReference>
<evidence type="ECO:0000256" key="5">
    <source>
        <dbReference type="ARBA" id="ARBA00023242"/>
    </source>
</evidence>